<evidence type="ECO:0000313" key="3">
    <source>
        <dbReference type="Proteomes" id="UP000316621"/>
    </source>
</evidence>
<dbReference type="Gramene" id="RZC53672">
    <property type="protein sequence ID" value="RZC53672"/>
    <property type="gene ID" value="C5167_012531"/>
</dbReference>
<dbReference type="Proteomes" id="UP000316621">
    <property type="component" value="Chromosome 3"/>
</dbReference>
<feature type="compositionally biased region" description="Basic and acidic residues" evidence="1">
    <location>
        <begin position="208"/>
        <end position="224"/>
    </location>
</feature>
<dbReference type="EMBL" id="CM010717">
    <property type="protein sequence ID" value="RZC53672.1"/>
    <property type="molecule type" value="Genomic_DNA"/>
</dbReference>
<evidence type="ECO:0000313" key="2">
    <source>
        <dbReference type="EMBL" id="RZC53672.1"/>
    </source>
</evidence>
<protein>
    <submittedName>
        <fullName evidence="2">Uncharacterized protein</fullName>
    </submittedName>
</protein>
<name>A0A4Y7J0X0_PAPSO</name>
<feature type="region of interest" description="Disordered" evidence="1">
    <location>
        <begin position="165"/>
        <end position="200"/>
    </location>
</feature>
<organism evidence="2 3">
    <name type="scientific">Papaver somniferum</name>
    <name type="common">Opium poppy</name>
    <dbReference type="NCBI Taxonomy" id="3469"/>
    <lineage>
        <taxon>Eukaryota</taxon>
        <taxon>Viridiplantae</taxon>
        <taxon>Streptophyta</taxon>
        <taxon>Embryophyta</taxon>
        <taxon>Tracheophyta</taxon>
        <taxon>Spermatophyta</taxon>
        <taxon>Magnoliopsida</taxon>
        <taxon>Ranunculales</taxon>
        <taxon>Papaveraceae</taxon>
        <taxon>Papaveroideae</taxon>
        <taxon>Papaver</taxon>
    </lineage>
</organism>
<feature type="region of interest" description="Disordered" evidence="1">
    <location>
        <begin position="205"/>
        <end position="224"/>
    </location>
</feature>
<gene>
    <name evidence="2" type="ORF">C5167_012531</name>
</gene>
<feature type="compositionally biased region" description="Polar residues" evidence="1">
    <location>
        <begin position="186"/>
        <end position="197"/>
    </location>
</feature>
<reference evidence="2 3" key="1">
    <citation type="journal article" date="2018" name="Science">
        <title>The opium poppy genome and morphinan production.</title>
        <authorList>
            <person name="Guo L."/>
            <person name="Winzer T."/>
            <person name="Yang X."/>
            <person name="Li Y."/>
            <person name="Ning Z."/>
            <person name="He Z."/>
            <person name="Teodor R."/>
            <person name="Lu Y."/>
            <person name="Bowser T.A."/>
            <person name="Graham I.A."/>
            <person name="Ye K."/>
        </authorList>
    </citation>
    <scope>NUCLEOTIDE SEQUENCE [LARGE SCALE GENOMIC DNA]</scope>
    <source>
        <strain evidence="3">cv. HN1</strain>
        <tissue evidence="2">Leaves</tissue>
    </source>
</reference>
<accession>A0A4Y7J0X0</accession>
<dbReference type="STRING" id="3469.A0A4Y7J0X0"/>
<dbReference type="AlphaFoldDB" id="A0A4Y7J0X0"/>
<evidence type="ECO:0000256" key="1">
    <source>
        <dbReference type="SAM" id="MobiDB-lite"/>
    </source>
</evidence>
<sequence length="224" mass="25151">MMLPLHFPGPKLEACFQRSKGVGWQSVYCLAFSLPQAVIRIRLFVNSKADLVVSLAEFYLGNVNVFASYVQWHLEYEVLGIEHCSDAVSLLLSHLHLLQRVVSERRSFQEKVAAAAFPRNLLDEKHMHASFRNSFRFSEMNVWRAQQNGDIGNFSETGLERNNADDSNCSSVGSCGDSPSRLPFRSLTSPSKDSGYSFSDAESFCGWESEKEDSHPTKEGSRDS</sequence>
<proteinExistence type="predicted"/>
<keyword evidence="3" id="KW-1185">Reference proteome</keyword>